<dbReference type="Pfam" id="PF01739">
    <property type="entry name" value="CheR"/>
    <property type="match status" value="1"/>
</dbReference>
<sequence length="272" mass="31640">MSFVLSDSTFNQLAEFIKEKTGIHIPPTKKYLIENRLFKTLEDYNLKGYDEYLFLLKYSSNGREVNRLFDAITTNETFFFREPLQFDVFIDHILPSVIERKHGMKNIRIWSAACSSGEEPYTLSMLLKEKRPDVTAEIIATDISQQVIRTAENGVYSSYSIRNVDDGYMRKYFIKRNETYVLDEKIKHSVRFRPHNMLSALRPPELNNFDVVFCRNVLIYFDIKTKQEAVSTTYDSLVQGGYLVIGSSESLHNVTRAFKPTTIDKVVVYEKS</sequence>
<dbReference type="PIRSF" id="PIRSF000410">
    <property type="entry name" value="CheR"/>
    <property type="match status" value="1"/>
</dbReference>
<dbReference type="GO" id="GO:0008983">
    <property type="term" value="F:protein-glutamate O-methyltransferase activity"/>
    <property type="evidence" value="ECO:0007669"/>
    <property type="project" value="UniProtKB-EC"/>
</dbReference>
<dbReference type="InterPro" id="IPR029063">
    <property type="entry name" value="SAM-dependent_MTases_sf"/>
</dbReference>
<evidence type="ECO:0000256" key="3">
    <source>
        <dbReference type="ARBA" id="ARBA00022603"/>
    </source>
</evidence>
<evidence type="ECO:0000259" key="6">
    <source>
        <dbReference type="PROSITE" id="PS50123"/>
    </source>
</evidence>
<dbReference type="InterPro" id="IPR050903">
    <property type="entry name" value="Bact_Chemotaxis_MeTrfase"/>
</dbReference>
<keyword evidence="3" id="KW-0489">Methyltransferase</keyword>
<accession>A0A0F9GIR8</accession>
<dbReference type="InterPro" id="IPR036804">
    <property type="entry name" value="CheR_N_sf"/>
</dbReference>
<comment type="catalytic activity">
    <reaction evidence="1">
        <text>L-glutamyl-[protein] + S-adenosyl-L-methionine = [protein]-L-glutamate 5-O-methyl ester + S-adenosyl-L-homocysteine</text>
        <dbReference type="Rhea" id="RHEA:24452"/>
        <dbReference type="Rhea" id="RHEA-COMP:10208"/>
        <dbReference type="Rhea" id="RHEA-COMP:10311"/>
        <dbReference type="ChEBI" id="CHEBI:29973"/>
        <dbReference type="ChEBI" id="CHEBI:57856"/>
        <dbReference type="ChEBI" id="CHEBI:59789"/>
        <dbReference type="ChEBI" id="CHEBI:82795"/>
        <dbReference type="EC" id="2.1.1.80"/>
    </reaction>
</comment>
<dbReference type="AlphaFoldDB" id="A0A0F9GIR8"/>
<dbReference type="PROSITE" id="PS50123">
    <property type="entry name" value="CHER"/>
    <property type="match status" value="1"/>
</dbReference>
<dbReference type="Pfam" id="PF03705">
    <property type="entry name" value="CheR_N"/>
    <property type="match status" value="1"/>
</dbReference>
<evidence type="ECO:0000256" key="2">
    <source>
        <dbReference type="ARBA" id="ARBA00012534"/>
    </source>
</evidence>
<protein>
    <recommendedName>
        <fullName evidence="2">protein-glutamate O-methyltransferase</fullName>
        <ecNumber evidence="2">2.1.1.80</ecNumber>
    </recommendedName>
</protein>
<comment type="caution">
    <text evidence="7">The sequence shown here is derived from an EMBL/GenBank/DDBJ whole genome shotgun (WGS) entry which is preliminary data.</text>
</comment>
<dbReference type="PANTHER" id="PTHR24422">
    <property type="entry name" value="CHEMOTAXIS PROTEIN METHYLTRANSFERASE"/>
    <property type="match status" value="1"/>
</dbReference>
<dbReference type="GO" id="GO:0032259">
    <property type="term" value="P:methylation"/>
    <property type="evidence" value="ECO:0007669"/>
    <property type="project" value="UniProtKB-KW"/>
</dbReference>
<keyword evidence="5" id="KW-0949">S-adenosyl-L-methionine</keyword>
<evidence type="ECO:0000256" key="1">
    <source>
        <dbReference type="ARBA" id="ARBA00001541"/>
    </source>
</evidence>
<reference evidence="7" key="1">
    <citation type="journal article" date="2015" name="Nature">
        <title>Complex archaea that bridge the gap between prokaryotes and eukaryotes.</title>
        <authorList>
            <person name="Spang A."/>
            <person name="Saw J.H."/>
            <person name="Jorgensen S.L."/>
            <person name="Zaremba-Niedzwiedzka K."/>
            <person name="Martijn J."/>
            <person name="Lind A.E."/>
            <person name="van Eijk R."/>
            <person name="Schleper C."/>
            <person name="Guy L."/>
            <person name="Ettema T.J."/>
        </authorList>
    </citation>
    <scope>NUCLEOTIDE SEQUENCE</scope>
</reference>
<name>A0A0F9GIR8_9ZZZZ</name>
<dbReference type="EC" id="2.1.1.80" evidence="2"/>
<evidence type="ECO:0000256" key="4">
    <source>
        <dbReference type="ARBA" id="ARBA00022679"/>
    </source>
</evidence>
<proteinExistence type="predicted"/>
<dbReference type="InterPro" id="IPR022642">
    <property type="entry name" value="CheR_C"/>
</dbReference>
<dbReference type="PANTHER" id="PTHR24422:SF10">
    <property type="entry name" value="CHEMOTAXIS PROTEIN METHYLTRANSFERASE 2"/>
    <property type="match status" value="1"/>
</dbReference>
<dbReference type="EMBL" id="LAZR01020015">
    <property type="protein sequence ID" value="KKL90406.1"/>
    <property type="molecule type" value="Genomic_DNA"/>
</dbReference>
<evidence type="ECO:0000313" key="7">
    <source>
        <dbReference type="EMBL" id="KKL90406.1"/>
    </source>
</evidence>
<dbReference type="PRINTS" id="PR00996">
    <property type="entry name" value="CHERMTFRASE"/>
</dbReference>
<dbReference type="Gene3D" id="3.40.50.150">
    <property type="entry name" value="Vaccinia Virus protein VP39"/>
    <property type="match status" value="1"/>
</dbReference>
<dbReference type="SUPFAM" id="SSF47757">
    <property type="entry name" value="Chemotaxis receptor methyltransferase CheR, N-terminal domain"/>
    <property type="match status" value="1"/>
</dbReference>
<evidence type="ECO:0000256" key="5">
    <source>
        <dbReference type="ARBA" id="ARBA00022691"/>
    </source>
</evidence>
<gene>
    <name evidence="7" type="ORF">LCGC14_1904990</name>
</gene>
<dbReference type="InterPro" id="IPR022641">
    <property type="entry name" value="CheR_N"/>
</dbReference>
<dbReference type="SUPFAM" id="SSF53335">
    <property type="entry name" value="S-adenosyl-L-methionine-dependent methyltransferases"/>
    <property type="match status" value="1"/>
</dbReference>
<dbReference type="Gene3D" id="1.10.155.10">
    <property type="entry name" value="Chemotaxis receptor methyltransferase CheR, N-terminal domain"/>
    <property type="match status" value="1"/>
</dbReference>
<dbReference type="InterPro" id="IPR000780">
    <property type="entry name" value="CheR_MeTrfase"/>
</dbReference>
<dbReference type="InterPro" id="IPR026024">
    <property type="entry name" value="Chemotaxis_MeTrfase_CheR"/>
</dbReference>
<organism evidence="7">
    <name type="scientific">marine sediment metagenome</name>
    <dbReference type="NCBI Taxonomy" id="412755"/>
    <lineage>
        <taxon>unclassified sequences</taxon>
        <taxon>metagenomes</taxon>
        <taxon>ecological metagenomes</taxon>
    </lineage>
</organism>
<dbReference type="SMART" id="SM00138">
    <property type="entry name" value="MeTrc"/>
    <property type="match status" value="1"/>
</dbReference>
<keyword evidence="4" id="KW-0808">Transferase</keyword>
<feature type="domain" description="CheR-type methyltransferase" evidence="6">
    <location>
        <begin position="1"/>
        <end position="272"/>
    </location>
</feature>